<dbReference type="EMBL" id="LR026963">
    <property type="protein sequence ID" value="VBB69795.1"/>
    <property type="molecule type" value="Genomic_DNA"/>
</dbReference>
<feature type="region of interest" description="Disordered" evidence="1">
    <location>
        <begin position="1"/>
        <end position="37"/>
    </location>
</feature>
<evidence type="ECO:0000313" key="2">
    <source>
        <dbReference type="EMBL" id="VBB69795.1"/>
    </source>
</evidence>
<name>A0A484H8B2_9ZZZZ</name>
<accession>A0A484H8B2</accession>
<evidence type="ECO:0000256" key="1">
    <source>
        <dbReference type="SAM" id="MobiDB-lite"/>
    </source>
</evidence>
<sequence>MRNHHHTGRHVGNSHNDLPGSLASHGRRAPSPFMVRG</sequence>
<dbReference type="AlphaFoldDB" id="A0A484H8B2"/>
<reference evidence="2" key="1">
    <citation type="submission" date="2018-10" db="EMBL/GenBank/DDBJ databases">
        <authorList>
            <person name="Gruber-Vodicka H."/>
            <person name="Jaeckle O."/>
        </authorList>
    </citation>
    <scope>NUCLEOTIDE SEQUENCE</scope>
</reference>
<proteinExistence type="predicted"/>
<protein>
    <submittedName>
        <fullName evidence="2">Uncharacterized protein</fullName>
    </submittedName>
</protein>
<gene>
    <name evidence="2" type="ORF">RIEGSTA812A_PEG_1268</name>
</gene>
<organism evidence="2">
    <name type="scientific">invertebrate metagenome</name>
    <dbReference type="NCBI Taxonomy" id="1711999"/>
    <lineage>
        <taxon>unclassified sequences</taxon>
        <taxon>metagenomes</taxon>
        <taxon>organismal metagenomes</taxon>
    </lineage>
</organism>